<dbReference type="RefSeq" id="WP_212215032.1">
    <property type="nucleotide sequence ID" value="NZ_JAGUCO010000003.1"/>
</dbReference>
<dbReference type="PANTHER" id="PTHR33393">
    <property type="entry name" value="POLYGLUTAMINE SYNTHESIS ACCESSORY PROTEIN RV0574C-RELATED"/>
    <property type="match status" value="1"/>
</dbReference>
<gene>
    <name evidence="4" type="ORF">KEM10_06495</name>
</gene>
<accession>A0ABS5JSR9</accession>
<name>A0ABS5JSR9_9BACT</name>
<evidence type="ECO:0000256" key="2">
    <source>
        <dbReference type="SAM" id="SignalP"/>
    </source>
</evidence>
<feature type="signal peptide" evidence="2">
    <location>
        <begin position="1"/>
        <end position="20"/>
    </location>
</feature>
<organism evidence="4 5">
    <name type="scientific">Carboxylicivirga linearis</name>
    <dbReference type="NCBI Taxonomy" id="1628157"/>
    <lineage>
        <taxon>Bacteria</taxon>
        <taxon>Pseudomonadati</taxon>
        <taxon>Bacteroidota</taxon>
        <taxon>Bacteroidia</taxon>
        <taxon>Marinilabiliales</taxon>
        <taxon>Marinilabiliaceae</taxon>
        <taxon>Carboxylicivirga</taxon>
    </lineage>
</organism>
<dbReference type="Proteomes" id="UP000708576">
    <property type="component" value="Unassembled WGS sequence"/>
</dbReference>
<feature type="chain" id="PRO_5046582919" evidence="2">
    <location>
        <begin position="21"/>
        <end position="394"/>
    </location>
</feature>
<proteinExistence type="inferred from homology"/>
<dbReference type="CDD" id="cd07381">
    <property type="entry name" value="MPP_CapA"/>
    <property type="match status" value="1"/>
</dbReference>
<dbReference type="EMBL" id="JAGUCO010000003">
    <property type="protein sequence ID" value="MBS2097924.1"/>
    <property type="molecule type" value="Genomic_DNA"/>
</dbReference>
<dbReference type="Gene3D" id="3.60.21.10">
    <property type="match status" value="1"/>
</dbReference>
<dbReference type="SUPFAM" id="SSF56300">
    <property type="entry name" value="Metallo-dependent phosphatases"/>
    <property type="match status" value="1"/>
</dbReference>
<keyword evidence="2" id="KW-0732">Signal</keyword>
<sequence length="394" mass="43912">MKKVVLLFALIIAYITPFSAQTQDTPSGLSFIGVGDMMLGTHFPSPQYLPPNNDPWPLLKEVQPVFAEADIVFGNLEGAFLDEGAVFKRCKDTTKCYAFKTPTSYAPALKKVGFNLLNIANNHIRDFGPDGLRSTTHILDSLEIPYAGLITKPTDILEYDGLKIGLCGFAPNSGTVQIGDIDNAIRIVKELKEKCDYVVVSFHGGAEGKKHQHVTRETEIFYGENRGNVYEFAHAMVDAGADIIFGHGPHVPRSIEIYNNRFIAYSLGNFCTYSRFNLSGANGLTPVIQIWTNPDGTFVKGKIHSFHQIKGAGTFPDPSNQVLYKMKDLTHIDFPELNDRLIIDDSGNFFMPFENPLKSKGIYSSNSRITTPNYLTPIEAPIVQKQEKKRRKRK</sequence>
<dbReference type="PANTHER" id="PTHR33393:SF11">
    <property type="entry name" value="POLYGLUTAMINE SYNTHESIS ACCESSORY PROTEIN RV0574C-RELATED"/>
    <property type="match status" value="1"/>
</dbReference>
<evidence type="ECO:0000313" key="4">
    <source>
        <dbReference type="EMBL" id="MBS2097924.1"/>
    </source>
</evidence>
<comment type="caution">
    <text evidence="4">The sequence shown here is derived from an EMBL/GenBank/DDBJ whole genome shotgun (WGS) entry which is preliminary data.</text>
</comment>
<evidence type="ECO:0000256" key="1">
    <source>
        <dbReference type="ARBA" id="ARBA00005662"/>
    </source>
</evidence>
<evidence type="ECO:0000259" key="3">
    <source>
        <dbReference type="SMART" id="SM00854"/>
    </source>
</evidence>
<protein>
    <submittedName>
        <fullName evidence="4">CapA family protein</fullName>
    </submittedName>
</protein>
<comment type="similarity">
    <text evidence="1">Belongs to the CapA family.</text>
</comment>
<dbReference type="SMART" id="SM00854">
    <property type="entry name" value="PGA_cap"/>
    <property type="match status" value="1"/>
</dbReference>
<reference evidence="4 5" key="1">
    <citation type="journal article" date="2015" name="Int. J. Syst. Evol. Microbiol.">
        <title>Carboxylicivirga linearis sp. nov., isolated from a sea cucumber culture pond.</title>
        <authorList>
            <person name="Wang F.Q."/>
            <person name="Zhou Y.X."/>
            <person name="Lin X.Z."/>
            <person name="Chen G.J."/>
            <person name="Du Z.J."/>
        </authorList>
    </citation>
    <scope>NUCLEOTIDE SEQUENCE [LARGE SCALE GENOMIC DNA]</scope>
    <source>
        <strain evidence="4 5">FB218</strain>
    </source>
</reference>
<keyword evidence="5" id="KW-1185">Reference proteome</keyword>
<dbReference type="InterPro" id="IPR052169">
    <property type="entry name" value="CW_Biosynth-Accessory"/>
</dbReference>
<dbReference type="Pfam" id="PF09587">
    <property type="entry name" value="PGA_cap"/>
    <property type="match status" value="1"/>
</dbReference>
<feature type="domain" description="Capsule synthesis protein CapA" evidence="3">
    <location>
        <begin position="30"/>
        <end position="274"/>
    </location>
</feature>
<evidence type="ECO:0000313" key="5">
    <source>
        <dbReference type="Proteomes" id="UP000708576"/>
    </source>
</evidence>
<dbReference type="InterPro" id="IPR029052">
    <property type="entry name" value="Metallo-depent_PP-like"/>
</dbReference>
<dbReference type="InterPro" id="IPR019079">
    <property type="entry name" value="Capsule_synth_CapA"/>
</dbReference>